<dbReference type="EMBL" id="NIZV01000295">
    <property type="protein sequence ID" value="RSL95555.1"/>
    <property type="molecule type" value="Genomic_DNA"/>
</dbReference>
<comment type="caution">
    <text evidence="3">The sequence shown here is derived from an EMBL/GenBank/DDBJ whole genome shotgun (WGS) entry which is preliminary data.</text>
</comment>
<sequence length="505" mass="56758">MDKLSQAEPLPTQERQVPANPPSRKRQIDTDSDIDDNPQLKRARLTQKNLARFNKMGKDKKKESKKSSSSHRDSTSDSKKTKTTSTTTSGFADQAYKNGILPPLHSKPPTNLEDIQKRHARSRETASPPETKYKRYVNNVGKAGNEATMVAKTSGYLLKDYDDDEGYNQSFNRSFTGFPESVGFNDGLSAPQPDFVEGLEKREYEPFQVDEHVSGAILYEDDPYSLTMPHVAGEWKGRGKNMEEARLQSSYDGAALVYARNQALFYMGRSDPPGHAEVTTFTTDGTTLNQYAHYAEESEDGTTKYHQYRIKSTNLIDSHQEFKDGRRGLRNAQDYAKDQSYALRDDLREHWKQNRQHRNTLPSVAEDTYLPVPDSQVNPYEDTNPYQAGYGASAYGETDPYQPGYGTTPYQQDSYGAGTQEIRQHEDEADYEVIDQPDSKSRSLSRRSSSKHSTSKHSSSKSSQQASSSDGHKRKASQPSPLGSGHASKHSNKHKSHWKLDPQSG</sequence>
<name>A0A428T0I1_9HYPO</name>
<feature type="region of interest" description="Disordered" evidence="1">
    <location>
        <begin position="354"/>
        <end position="505"/>
    </location>
</feature>
<gene>
    <name evidence="3" type="ORF">CDV31_013829</name>
</gene>
<keyword evidence="4" id="KW-1185">Reference proteome</keyword>
<proteinExistence type="predicted"/>
<evidence type="ECO:0000313" key="3">
    <source>
        <dbReference type="EMBL" id="RSL95555.1"/>
    </source>
</evidence>
<protein>
    <recommendedName>
        <fullName evidence="2">DUF7924 domain-containing protein</fullName>
    </recommendedName>
</protein>
<feature type="compositionally biased region" description="Low complexity" evidence="1">
    <location>
        <begin position="460"/>
        <end position="469"/>
    </location>
</feature>
<accession>A0A428T0I1</accession>
<feature type="compositionally biased region" description="Basic residues" evidence="1">
    <location>
        <begin position="443"/>
        <end position="459"/>
    </location>
</feature>
<organism evidence="3 4">
    <name type="scientific">Fusarium ambrosium</name>
    <dbReference type="NCBI Taxonomy" id="131363"/>
    <lineage>
        <taxon>Eukaryota</taxon>
        <taxon>Fungi</taxon>
        <taxon>Dikarya</taxon>
        <taxon>Ascomycota</taxon>
        <taxon>Pezizomycotina</taxon>
        <taxon>Sordariomycetes</taxon>
        <taxon>Hypocreomycetidae</taxon>
        <taxon>Hypocreales</taxon>
        <taxon>Nectriaceae</taxon>
        <taxon>Fusarium</taxon>
        <taxon>Fusarium solani species complex</taxon>
    </lineage>
</organism>
<feature type="compositionally biased region" description="Basic and acidic residues" evidence="1">
    <location>
        <begin position="56"/>
        <end position="80"/>
    </location>
</feature>
<feature type="region of interest" description="Disordered" evidence="1">
    <location>
        <begin position="1"/>
        <end position="130"/>
    </location>
</feature>
<feature type="compositionally biased region" description="Basic residues" evidence="1">
    <location>
        <begin position="487"/>
        <end position="497"/>
    </location>
</feature>
<evidence type="ECO:0000256" key="1">
    <source>
        <dbReference type="SAM" id="MobiDB-lite"/>
    </source>
</evidence>
<dbReference type="InterPro" id="IPR057684">
    <property type="entry name" value="DUF7924"/>
</dbReference>
<reference evidence="3 4" key="1">
    <citation type="submission" date="2017-06" db="EMBL/GenBank/DDBJ databases">
        <title>Cmopartive genomic analysis of Ambrosia Fusariam Clade fungi.</title>
        <authorList>
            <person name="Stajich J.E."/>
            <person name="Carrillo J."/>
            <person name="Kijimoto T."/>
            <person name="Eskalen A."/>
            <person name="O'Donnell K."/>
            <person name="Kasson M."/>
        </authorList>
    </citation>
    <scope>NUCLEOTIDE SEQUENCE [LARGE SCALE GENOMIC DNA]</scope>
    <source>
        <strain evidence="3 4">NRRL 20438</strain>
    </source>
</reference>
<dbReference type="Pfam" id="PF25545">
    <property type="entry name" value="DUF7924"/>
    <property type="match status" value="1"/>
</dbReference>
<evidence type="ECO:0000259" key="2">
    <source>
        <dbReference type="Pfam" id="PF25545"/>
    </source>
</evidence>
<dbReference type="AlphaFoldDB" id="A0A428T0I1"/>
<dbReference type="Proteomes" id="UP000288429">
    <property type="component" value="Unassembled WGS sequence"/>
</dbReference>
<evidence type="ECO:0000313" key="4">
    <source>
        <dbReference type="Proteomes" id="UP000288429"/>
    </source>
</evidence>
<feature type="domain" description="DUF7924" evidence="2">
    <location>
        <begin position="180"/>
        <end position="335"/>
    </location>
</feature>